<accession>A0A1Y5S8K5</accession>
<evidence type="ECO:0000313" key="1">
    <source>
        <dbReference type="EMBL" id="SLN33569.1"/>
    </source>
</evidence>
<evidence type="ECO:0000313" key="2">
    <source>
        <dbReference type="Proteomes" id="UP000193870"/>
    </source>
</evidence>
<protein>
    <submittedName>
        <fullName evidence="1">Uncharacterized protein</fullName>
    </submittedName>
</protein>
<dbReference type="STRING" id="315423.SAMN04488020_10390"/>
<proteinExistence type="predicted"/>
<gene>
    <name evidence="1" type="ORF">PAM7066_01371</name>
</gene>
<keyword evidence="2" id="KW-1185">Reference proteome</keyword>
<dbReference type="AlphaFoldDB" id="A0A1Y5S8K5"/>
<sequence length="206" mass="21924">MTAPYDVGFAHAVRRAMGGLRPKAGEDVAAEGKALAAVLRSGQPLDQHGLELLAQAVTGKLRKGSGRAGETMFAHAVRRASAAWRSGKEDRPAEAGAILAGMLRSRQPPLGTGERELLAELFAPQPANEHDALAGRPPKGAGHPDVVAVMNHLQNEIAKSSLHKNALADTASHFKISVRTVEEYEAITREREAATKAAIRSLYEDD</sequence>
<dbReference type="EMBL" id="FWFV01000003">
    <property type="protein sequence ID" value="SLN33569.1"/>
    <property type="molecule type" value="Genomic_DNA"/>
</dbReference>
<organism evidence="1 2">
    <name type="scientific">Palleronia marisminoris</name>
    <dbReference type="NCBI Taxonomy" id="315423"/>
    <lineage>
        <taxon>Bacteria</taxon>
        <taxon>Pseudomonadati</taxon>
        <taxon>Pseudomonadota</taxon>
        <taxon>Alphaproteobacteria</taxon>
        <taxon>Rhodobacterales</taxon>
        <taxon>Roseobacteraceae</taxon>
        <taxon>Palleronia</taxon>
    </lineage>
</organism>
<dbReference type="Proteomes" id="UP000193870">
    <property type="component" value="Unassembled WGS sequence"/>
</dbReference>
<reference evidence="1 2" key="1">
    <citation type="submission" date="2017-03" db="EMBL/GenBank/DDBJ databases">
        <authorList>
            <person name="Afonso C.L."/>
            <person name="Miller P.J."/>
            <person name="Scott M.A."/>
            <person name="Spackman E."/>
            <person name="Goraichik I."/>
            <person name="Dimitrov K.M."/>
            <person name="Suarez D.L."/>
            <person name="Swayne D.E."/>
        </authorList>
    </citation>
    <scope>NUCLEOTIDE SEQUENCE [LARGE SCALE GENOMIC DNA]</scope>
    <source>
        <strain evidence="1 2">CECT 7066</strain>
    </source>
</reference>
<name>A0A1Y5S8K5_9RHOB</name>